<evidence type="ECO:0000259" key="4">
    <source>
        <dbReference type="SMART" id="SM00822"/>
    </source>
</evidence>
<protein>
    <submittedName>
        <fullName evidence="5">SDR family NAD(P)-dependent oxidoreductase</fullName>
    </submittedName>
</protein>
<reference evidence="5 6" key="1">
    <citation type="submission" date="2022-06" db="EMBL/GenBank/DDBJ databases">
        <title>Actinoplanes abujensis sp. nov., isolated from Nigerian arid soil.</title>
        <authorList>
            <person name="Ding P."/>
        </authorList>
    </citation>
    <scope>NUCLEOTIDE SEQUENCE [LARGE SCALE GENOMIC DNA]</scope>
    <source>
        <strain evidence="6">TRM88002</strain>
    </source>
</reference>
<dbReference type="EMBL" id="JAMQOL010000088">
    <property type="protein sequence ID" value="MCM4084938.1"/>
    <property type="molecule type" value="Genomic_DNA"/>
</dbReference>
<dbReference type="Pfam" id="PF00106">
    <property type="entry name" value="adh_short"/>
    <property type="match status" value="1"/>
</dbReference>
<accession>A0ABT0YFV9</accession>
<dbReference type="Gene3D" id="3.40.50.720">
    <property type="entry name" value="NAD(P)-binding Rossmann-like Domain"/>
    <property type="match status" value="1"/>
</dbReference>
<evidence type="ECO:0000313" key="5">
    <source>
        <dbReference type="EMBL" id="MCM4084938.1"/>
    </source>
</evidence>
<dbReference type="SMART" id="SM00822">
    <property type="entry name" value="PKS_KR"/>
    <property type="match status" value="1"/>
</dbReference>
<dbReference type="InterPro" id="IPR002347">
    <property type="entry name" value="SDR_fam"/>
</dbReference>
<dbReference type="PANTHER" id="PTHR44196">
    <property type="entry name" value="DEHYDROGENASE/REDUCTASE SDR FAMILY MEMBER 7B"/>
    <property type="match status" value="1"/>
</dbReference>
<keyword evidence="2" id="KW-0560">Oxidoreductase</keyword>
<dbReference type="RefSeq" id="WP_251804673.1">
    <property type="nucleotide sequence ID" value="NZ_JAMQOL010000088.1"/>
</dbReference>
<comment type="caution">
    <text evidence="5">The sequence shown here is derived from an EMBL/GenBank/DDBJ whole genome shotgun (WGS) entry which is preliminary data.</text>
</comment>
<dbReference type="PROSITE" id="PS00061">
    <property type="entry name" value="ADH_SHORT"/>
    <property type="match status" value="1"/>
</dbReference>
<sequence>MSRLSPYLFTGQTTVLTGAAGGIGEQLAYLLATRGSDLVLVDVDSLGLAVVADRIRADHPERKVEAITADLADRGDVERLATTILAQYPAIGLLINNAGVALAGRFDQVTIEEFEWVMNVNFRAPMMLTHMLLPALTARPGSHLVNVSSLFGLVAPAGQSAYSASKFALRGLSQVLHSELADRDIGVTIVHPGGIRTGIATNALVGSGVPKNERADGGRSLAAALTCPPERAAWQILDAVVRRKPRLLIAISAKVPDALARMMPVGHVRVLQGIASAASTRIRSKNRVAG</sequence>
<dbReference type="InterPro" id="IPR057326">
    <property type="entry name" value="KR_dom"/>
</dbReference>
<dbReference type="InterPro" id="IPR020904">
    <property type="entry name" value="Sc_DH/Rdtase_CS"/>
</dbReference>
<name>A0ABT0YFV9_9ACTN</name>
<dbReference type="SUPFAM" id="SSF51735">
    <property type="entry name" value="NAD(P)-binding Rossmann-fold domains"/>
    <property type="match status" value="1"/>
</dbReference>
<keyword evidence="6" id="KW-1185">Reference proteome</keyword>
<proteinExistence type="inferred from homology"/>
<dbReference type="PRINTS" id="PR00080">
    <property type="entry name" value="SDRFAMILY"/>
</dbReference>
<evidence type="ECO:0000256" key="3">
    <source>
        <dbReference type="RuleBase" id="RU000363"/>
    </source>
</evidence>
<feature type="domain" description="Ketoreductase" evidence="4">
    <location>
        <begin position="12"/>
        <end position="198"/>
    </location>
</feature>
<evidence type="ECO:0000256" key="2">
    <source>
        <dbReference type="ARBA" id="ARBA00023002"/>
    </source>
</evidence>
<dbReference type="Proteomes" id="UP001523216">
    <property type="component" value="Unassembled WGS sequence"/>
</dbReference>
<organism evidence="5 6">
    <name type="scientific">Paractinoplanes hotanensis</name>
    <dbReference type="NCBI Taxonomy" id="2906497"/>
    <lineage>
        <taxon>Bacteria</taxon>
        <taxon>Bacillati</taxon>
        <taxon>Actinomycetota</taxon>
        <taxon>Actinomycetes</taxon>
        <taxon>Micromonosporales</taxon>
        <taxon>Micromonosporaceae</taxon>
        <taxon>Paractinoplanes</taxon>
    </lineage>
</organism>
<dbReference type="PRINTS" id="PR00081">
    <property type="entry name" value="GDHRDH"/>
</dbReference>
<evidence type="ECO:0000256" key="1">
    <source>
        <dbReference type="ARBA" id="ARBA00006484"/>
    </source>
</evidence>
<gene>
    <name evidence="5" type="ORF">LXN57_46160</name>
</gene>
<comment type="similarity">
    <text evidence="1 3">Belongs to the short-chain dehydrogenases/reductases (SDR) family.</text>
</comment>
<evidence type="ECO:0000313" key="6">
    <source>
        <dbReference type="Proteomes" id="UP001523216"/>
    </source>
</evidence>
<dbReference type="PANTHER" id="PTHR44196:SF1">
    <property type="entry name" value="DEHYDROGENASE_REDUCTASE SDR FAMILY MEMBER 7B"/>
    <property type="match status" value="1"/>
</dbReference>
<dbReference type="InterPro" id="IPR036291">
    <property type="entry name" value="NAD(P)-bd_dom_sf"/>
</dbReference>